<dbReference type="InterPro" id="IPR012668">
    <property type="entry name" value="CHP02466"/>
</dbReference>
<gene>
    <name evidence="4" type="ORF">NOG11_13035</name>
</gene>
<proteinExistence type="predicted"/>
<evidence type="ECO:0000313" key="4">
    <source>
        <dbReference type="EMBL" id="MCQ8186307.1"/>
    </source>
</evidence>
<dbReference type="InterPro" id="IPR011990">
    <property type="entry name" value="TPR-like_helical_dom_sf"/>
</dbReference>
<dbReference type="PROSITE" id="PS50005">
    <property type="entry name" value="TPR"/>
    <property type="match status" value="1"/>
</dbReference>
<dbReference type="InterPro" id="IPR019734">
    <property type="entry name" value="TPR_rpt"/>
</dbReference>
<dbReference type="Pfam" id="PF13759">
    <property type="entry name" value="2OG-FeII_Oxy_5"/>
    <property type="match status" value="1"/>
</dbReference>
<dbReference type="InterPro" id="IPR051012">
    <property type="entry name" value="CellSynth/LPSAsmb/PSIAsmb"/>
</dbReference>
<evidence type="ECO:0000256" key="3">
    <source>
        <dbReference type="PROSITE-ProRule" id="PRU00339"/>
    </source>
</evidence>
<sequence length="457" mass="48936">MDWHAKARTLNAKGKALAAIPLFRKHLARNPSDRIAWHNLAGALGNEGFHAEALDAADRAAGLGLKAPETQLVRGRAALHLGRLDEAEAAFRQALAQRPGDPSAHRELAQLIWMRTSDAEAAATPLAAAFQREPQNLGLRLVVCEVLQQVAQEERAVALALDTAALAPESAEVRYLAARLLLRSGDAMSALPHAEAAFALSGQAASETELLAQVRLALGDLEEAERLLTMSGCGAIGTERVFAAALQAVIWRLKGDERYLELYDYTAKIGSYEIDVPYGWGSLSGYLDDLKADLGARHTFRNNPFNQSVKGGGSQLGNLAGLGSPALEAWPDAVAGPVRAHFASQGMKPPPLAEVKRRLKPWSVRLGPGGHHSDHIHPGGLFSSACHLAYERAGAAPEGWLRFGKPGLVLPEELDAEYLVKPEPGRLVLFPSYLWHGVVPISGQAERLTIATDVTGA</sequence>
<name>A0A9X2LD25_9PROT</name>
<evidence type="ECO:0000256" key="2">
    <source>
        <dbReference type="ARBA" id="ARBA00022803"/>
    </source>
</evidence>
<keyword evidence="5" id="KW-1185">Reference proteome</keyword>
<protein>
    <submittedName>
        <fullName evidence="4">2OG-Fe(II) oxygenase</fullName>
    </submittedName>
</protein>
<dbReference type="PANTHER" id="PTHR45586:SF1">
    <property type="entry name" value="LIPOPOLYSACCHARIDE ASSEMBLY PROTEIN B"/>
    <property type="match status" value="1"/>
</dbReference>
<dbReference type="Gene3D" id="1.25.40.10">
    <property type="entry name" value="Tetratricopeptide repeat domain"/>
    <property type="match status" value="1"/>
</dbReference>
<dbReference type="RefSeq" id="WP_256620216.1">
    <property type="nucleotide sequence ID" value="NZ_JANIBC010000016.1"/>
</dbReference>
<dbReference type="SMART" id="SM00028">
    <property type="entry name" value="TPR"/>
    <property type="match status" value="1"/>
</dbReference>
<evidence type="ECO:0000256" key="1">
    <source>
        <dbReference type="ARBA" id="ARBA00022737"/>
    </source>
</evidence>
<evidence type="ECO:0000313" key="5">
    <source>
        <dbReference type="Proteomes" id="UP001142610"/>
    </source>
</evidence>
<dbReference type="Pfam" id="PF13428">
    <property type="entry name" value="TPR_14"/>
    <property type="match status" value="1"/>
</dbReference>
<dbReference type="AlphaFoldDB" id="A0A9X2LD25"/>
<keyword evidence="2 3" id="KW-0802">TPR repeat</keyword>
<comment type="caution">
    <text evidence="4">The sequence shown here is derived from an EMBL/GenBank/DDBJ whole genome shotgun (WGS) entry which is preliminary data.</text>
</comment>
<accession>A0A9X2LD25</accession>
<dbReference type="SUPFAM" id="SSF48452">
    <property type="entry name" value="TPR-like"/>
    <property type="match status" value="1"/>
</dbReference>
<feature type="repeat" description="TPR" evidence="3">
    <location>
        <begin position="68"/>
        <end position="101"/>
    </location>
</feature>
<dbReference type="Proteomes" id="UP001142610">
    <property type="component" value="Unassembled WGS sequence"/>
</dbReference>
<dbReference type="EMBL" id="JANIBC010000016">
    <property type="protein sequence ID" value="MCQ8186307.1"/>
    <property type="molecule type" value="Genomic_DNA"/>
</dbReference>
<dbReference type="PANTHER" id="PTHR45586">
    <property type="entry name" value="TPR REPEAT-CONTAINING PROTEIN PA4667"/>
    <property type="match status" value="1"/>
</dbReference>
<reference evidence="4" key="1">
    <citation type="submission" date="2022-07" db="EMBL/GenBank/DDBJ databases">
        <title>Parvularcula maris sp. nov., an algicidal bacterium isolated from seawater.</title>
        <authorList>
            <person name="Li F."/>
        </authorList>
    </citation>
    <scope>NUCLEOTIDE SEQUENCE</scope>
    <source>
        <strain evidence="4">BGMRC 0090</strain>
    </source>
</reference>
<organism evidence="4 5">
    <name type="scientific">Parvularcula maris</name>
    <dbReference type="NCBI Taxonomy" id="2965077"/>
    <lineage>
        <taxon>Bacteria</taxon>
        <taxon>Pseudomonadati</taxon>
        <taxon>Pseudomonadota</taxon>
        <taxon>Alphaproteobacteria</taxon>
        <taxon>Parvularculales</taxon>
        <taxon>Parvularculaceae</taxon>
        <taxon>Parvularcula</taxon>
    </lineage>
</organism>
<keyword evidence="1" id="KW-0677">Repeat</keyword>
<dbReference type="Gene3D" id="2.60.120.620">
    <property type="entry name" value="q2cbj1_9rhob like domain"/>
    <property type="match status" value="1"/>
</dbReference>